<dbReference type="PANTHER" id="PTHR12147:SF26">
    <property type="entry name" value="PEPTIDASE M28 DOMAIN-CONTAINING PROTEIN"/>
    <property type="match status" value="1"/>
</dbReference>
<evidence type="ECO:0000256" key="1">
    <source>
        <dbReference type="SAM" id="MobiDB-lite"/>
    </source>
</evidence>
<evidence type="ECO:0000259" key="2">
    <source>
        <dbReference type="Pfam" id="PF04389"/>
    </source>
</evidence>
<organism evidence="3">
    <name type="scientific">marine sediment metagenome</name>
    <dbReference type="NCBI Taxonomy" id="412755"/>
    <lineage>
        <taxon>unclassified sequences</taxon>
        <taxon>metagenomes</taxon>
        <taxon>ecological metagenomes</taxon>
    </lineage>
</organism>
<reference evidence="3" key="1">
    <citation type="journal article" date="2014" name="Front. Microbiol.">
        <title>High frequency of phylogenetically diverse reductive dehalogenase-homologous genes in deep subseafloor sedimentary metagenomes.</title>
        <authorList>
            <person name="Kawai M."/>
            <person name="Futagami T."/>
            <person name="Toyoda A."/>
            <person name="Takaki Y."/>
            <person name="Nishi S."/>
            <person name="Hori S."/>
            <person name="Arai W."/>
            <person name="Tsubouchi T."/>
            <person name="Morono Y."/>
            <person name="Uchiyama I."/>
            <person name="Ito T."/>
            <person name="Fujiyama A."/>
            <person name="Inagaki F."/>
            <person name="Takami H."/>
        </authorList>
    </citation>
    <scope>NUCLEOTIDE SEQUENCE</scope>
    <source>
        <strain evidence="3">Expedition CK06-06</strain>
    </source>
</reference>
<dbReference type="InterPro" id="IPR045175">
    <property type="entry name" value="M28_fam"/>
</dbReference>
<feature type="non-terminal residue" evidence="3">
    <location>
        <position position="1"/>
    </location>
</feature>
<feature type="domain" description="Peptidase M28" evidence="2">
    <location>
        <begin position="31"/>
        <end position="229"/>
    </location>
</feature>
<gene>
    <name evidence="3" type="ORF">S01H1_52122</name>
</gene>
<dbReference type="AlphaFoldDB" id="X0WSW8"/>
<dbReference type="GO" id="GO:0006508">
    <property type="term" value="P:proteolysis"/>
    <property type="evidence" value="ECO:0007669"/>
    <property type="project" value="InterPro"/>
</dbReference>
<dbReference type="Pfam" id="PF04389">
    <property type="entry name" value="Peptidase_M28"/>
    <property type="match status" value="1"/>
</dbReference>
<protein>
    <recommendedName>
        <fullName evidence="2">Peptidase M28 domain-containing protein</fullName>
    </recommendedName>
</protein>
<dbReference type="InterPro" id="IPR007484">
    <property type="entry name" value="Peptidase_M28"/>
</dbReference>
<evidence type="ECO:0000313" key="3">
    <source>
        <dbReference type="EMBL" id="GAG27603.1"/>
    </source>
</evidence>
<feature type="region of interest" description="Disordered" evidence="1">
    <location>
        <begin position="57"/>
        <end position="77"/>
    </location>
</feature>
<dbReference type="EMBL" id="BARS01033676">
    <property type="protein sequence ID" value="GAG27603.1"/>
    <property type="molecule type" value="Genomic_DNA"/>
</dbReference>
<dbReference type="GO" id="GO:0008235">
    <property type="term" value="F:metalloexopeptidase activity"/>
    <property type="evidence" value="ECO:0007669"/>
    <property type="project" value="InterPro"/>
</dbReference>
<feature type="non-terminal residue" evidence="3">
    <location>
        <position position="260"/>
    </location>
</feature>
<dbReference type="CDD" id="cd03877">
    <property type="entry name" value="M28_like"/>
    <property type="match status" value="1"/>
</dbReference>
<sequence>LDNERKPLSQDLGLTVALRPGVKPNMLLAKNVLGLIRGDGGTEETIVVGAHRDHVGIQRPRSRSADRTPVVHNGADDNASGTAGVIELARAVNSGPPLRRNVLFIAFDAEEMGLLGSRHFVRNPTVELDQIPAMLNLDMIGRLSQKKFTIFGIPTGEEFPELVEKAAEERGLEYKASRGMFGGSDHASFARHDIPALFFFTGMHKEYHQPQDDWELIDAEGATQILELSHDILVHLADMEEGPTFAEPSAERDEEEPAKK</sequence>
<dbReference type="Gene3D" id="3.40.630.10">
    <property type="entry name" value="Zn peptidases"/>
    <property type="match status" value="1"/>
</dbReference>
<dbReference type="SUPFAM" id="SSF53187">
    <property type="entry name" value="Zn-dependent exopeptidases"/>
    <property type="match status" value="1"/>
</dbReference>
<dbReference type="PANTHER" id="PTHR12147">
    <property type="entry name" value="METALLOPEPTIDASE M28 FAMILY MEMBER"/>
    <property type="match status" value="1"/>
</dbReference>
<proteinExistence type="predicted"/>
<feature type="region of interest" description="Disordered" evidence="1">
    <location>
        <begin position="240"/>
        <end position="260"/>
    </location>
</feature>
<comment type="caution">
    <text evidence="3">The sequence shown here is derived from an EMBL/GenBank/DDBJ whole genome shotgun (WGS) entry which is preliminary data.</text>
</comment>
<name>X0WSW8_9ZZZZ</name>
<accession>X0WSW8</accession>